<keyword evidence="1" id="KW-0804">Transcription</keyword>
<dbReference type="EMBL" id="SPNW01000053">
    <property type="protein sequence ID" value="TIA87540.1"/>
    <property type="molecule type" value="Genomic_DNA"/>
</dbReference>
<dbReference type="AlphaFoldDB" id="A0A4T0FHW2"/>
<dbReference type="Proteomes" id="UP000310189">
    <property type="component" value="Unassembled WGS sequence"/>
</dbReference>
<name>A0A4T0FHW2_9BASI</name>
<accession>A0A4T0FHW2</accession>
<reference evidence="2 3" key="1">
    <citation type="submission" date="2019-03" db="EMBL/GenBank/DDBJ databases">
        <title>Sequencing 23 genomes of Wallemia ichthyophaga.</title>
        <authorList>
            <person name="Gostincar C."/>
        </authorList>
    </citation>
    <scope>NUCLEOTIDE SEQUENCE [LARGE SCALE GENOMIC DNA]</scope>
    <source>
        <strain evidence="2 3">EXF-5753</strain>
    </source>
</reference>
<evidence type="ECO:0000256" key="1">
    <source>
        <dbReference type="RuleBase" id="RU364150"/>
    </source>
</evidence>
<comment type="function">
    <text evidence="1">Component of the Mediator complex, a coactivator involved in the regulated transcription of nearly all RNA polymerase II-dependent genes. Mediator functions as a bridge to convey information from gene-specific regulatory proteins to the basal RNA polymerase II transcription machinery. Mediator is recruited to promoters by direct interactions with regulatory proteins and serves as a scaffold for the assembly of a functional preinitiation complex with RNA polymerase II and the general transcription factors.</text>
</comment>
<dbReference type="GO" id="GO:0016592">
    <property type="term" value="C:mediator complex"/>
    <property type="evidence" value="ECO:0007669"/>
    <property type="project" value="InterPro"/>
</dbReference>
<organism evidence="2 3">
    <name type="scientific">Wallemia hederae</name>
    <dbReference type="NCBI Taxonomy" id="1540922"/>
    <lineage>
        <taxon>Eukaryota</taxon>
        <taxon>Fungi</taxon>
        <taxon>Dikarya</taxon>
        <taxon>Basidiomycota</taxon>
        <taxon>Wallemiomycotina</taxon>
        <taxon>Wallemiomycetes</taxon>
        <taxon>Wallemiales</taxon>
        <taxon>Wallemiaceae</taxon>
        <taxon>Wallemia</taxon>
    </lineage>
</organism>
<sequence length="197" mass="22410">MSITYECILLGTFEETVLDKVRNKLRVTCEAYDELDMRDVVLTVRAGPNTTNGRMVLSKEGESSDTNWKAVRVFRAEPSTRYNPQVLIRSTIQLPLDTPSAETALTFVTSLGYNRSHEYSKRGWVYTCNKVKVSVYQLYNADGQLVHDQNVWMTEVRSQPVIPDQSAVVDPLKVAINSCLKLKSTLQPFVHLKRVEH</sequence>
<comment type="subcellular location">
    <subcellularLocation>
        <location evidence="1">Nucleus</location>
    </subcellularLocation>
</comment>
<dbReference type="InterPro" id="IPR019095">
    <property type="entry name" value="Mediator_Med18"/>
</dbReference>
<keyword evidence="3" id="KW-1185">Reference proteome</keyword>
<dbReference type="Pfam" id="PF09637">
    <property type="entry name" value="Med18"/>
    <property type="match status" value="1"/>
</dbReference>
<comment type="subunit">
    <text evidence="1">Component of the Mediator complex.</text>
</comment>
<keyword evidence="1" id="KW-0010">Activator</keyword>
<dbReference type="Gene3D" id="2.40.320.10">
    <property type="entry name" value="Hypothetical Protein Pfu-838710-001"/>
    <property type="match status" value="1"/>
</dbReference>
<dbReference type="GO" id="GO:0003712">
    <property type="term" value="F:transcription coregulator activity"/>
    <property type="evidence" value="ECO:0007669"/>
    <property type="project" value="InterPro"/>
</dbReference>
<dbReference type="GO" id="GO:0006357">
    <property type="term" value="P:regulation of transcription by RNA polymerase II"/>
    <property type="evidence" value="ECO:0007669"/>
    <property type="project" value="InterPro"/>
</dbReference>
<evidence type="ECO:0000313" key="2">
    <source>
        <dbReference type="EMBL" id="TIA87540.1"/>
    </source>
</evidence>
<comment type="caution">
    <text evidence="2">The sequence shown here is derived from an EMBL/GenBank/DDBJ whole genome shotgun (WGS) entry which is preliminary data.</text>
</comment>
<keyword evidence="1" id="KW-0805">Transcription regulation</keyword>
<protein>
    <recommendedName>
        <fullName evidence="1">Mediator of RNA polymerase II transcription subunit 18</fullName>
    </recommendedName>
    <alternativeName>
        <fullName evidence="1">Mediator complex subunit 18</fullName>
    </alternativeName>
</protein>
<dbReference type="OrthoDB" id="10018982at2759"/>
<comment type="similarity">
    <text evidence="1">Belongs to the Mediator complex subunit 18 family.</text>
</comment>
<evidence type="ECO:0000313" key="3">
    <source>
        <dbReference type="Proteomes" id="UP000310189"/>
    </source>
</evidence>
<gene>
    <name evidence="1" type="primary">MED18</name>
    <name evidence="2" type="ORF">E3P99_03103</name>
</gene>
<proteinExistence type="inferred from homology"/>
<keyword evidence="1" id="KW-0539">Nucleus</keyword>